<dbReference type="InterPro" id="IPR001638">
    <property type="entry name" value="Solute-binding_3/MltF_N"/>
</dbReference>
<sequence length="263" mass="28946">MSPVRCRETGQDDAFKVRGPMMRPFFTGCAVLVGALMAAGAGAAPLVLMTEDYPPFNMRGKDGRVAGLSTDIVRALMRDAGEPYSLDLMPWARAMEKARASPGHCVFSMSRLENREKLFSWIGPIAINDFTLFTKGAAGTRLRSLKQIKGARIGSYLGDGGVAYLRNEGFKVDVAPRDDLNPRKLLVGRIDYWATGKLSGQYLLNHQKIDGVVPVLTMEQGSMYLACHRALPEKRVRAMNAALVRLRKNGGVARIYARYGYTP</sequence>
<organism evidence="2 3">
    <name type="scientific">Massilia glaciei</name>
    <dbReference type="NCBI Taxonomy" id="1524097"/>
    <lineage>
        <taxon>Bacteria</taxon>
        <taxon>Pseudomonadati</taxon>
        <taxon>Pseudomonadota</taxon>
        <taxon>Betaproteobacteria</taxon>
        <taxon>Burkholderiales</taxon>
        <taxon>Oxalobacteraceae</taxon>
        <taxon>Telluria group</taxon>
        <taxon>Massilia</taxon>
    </lineage>
</organism>
<keyword evidence="3" id="KW-1185">Reference proteome</keyword>
<dbReference type="Pfam" id="PF00497">
    <property type="entry name" value="SBP_bac_3"/>
    <property type="match status" value="1"/>
</dbReference>
<dbReference type="OrthoDB" id="8594082at2"/>
<dbReference type="AlphaFoldDB" id="A0A2U2HG29"/>
<dbReference type="EMBL" id="PXWF02000276">
    <property type="protein sequence ID" value="PWF43663.1"/>
    <property type="molecule type" value="Genomic_DNA"/>
</dbReference>
<dbReference type="Proteomes" id="UP000241421">
    <property type="component" value="Unassembled WGS sequence"/>
</dbReference>
<gene>
    <name evidence="2" type="ORF">C7C56_020765</name>
</gene>
<dbReference type="Gene3D" id="3.40.190.10">
    <property type="entry name" value="Periplasmic binding protein-like II"/>
    <property type="match status" value="2"/>
</dbReference>
<dbReference type="SMART" id="SM00062">
    <property type="entry name" value="PBPb"/>
    <property type="match status" value="1"/>
</dbReference>
<comment type="caution">
    <text evidence="2">The sequence shown here is derived from an EMBL/GenBank/DDBJ whole genome shotgun (WGS) entry which is preliminary data.</text>
</comment>
<evidence type="ECO:0000313" key="2">
    <source>
        <dbReference type="EMBL" id="PWF43663.1"/>
    </source>
</evidence>
<reference evidence="2 3" key="1">
    <citation type="submission" date="2018-04" db="EMBL/GenBank/DDBJ databases">
        <title>Massilia violaceinigra sp. nov., a novel purple-pigmented bacterium isolated from Tianshan glacier, Xinjiang, China.</title>
        <authorList>
            <person name="Wang H."/>
        </authorList>
    </citation>
    <scope>NUCLEOTIDE SEQUENCE [LARGE SCALE GENOMIC DNA]</scope>
    <source>
        <strain evidence="2 3">B448-2</strain>
    </source>
</reference>
<protein>
    <submittedName>
        <fullName evidence="2">ABC transporter substrate-binding protein</fullName>
    </submittedName>
</protein>
<evidence type="ECO:0000313" key="3">
    <source>
        <dbReference type="Proteomes" id="UP000241421"/>
    </source>
</evidence>
<proteinExistence type="predicted"/>
<feature type="domain" description="Solute-binding protein family 3/N-terminal" evidence="1">
    <location>
        <begin position="45"/>
        <end position="263"/>
    </location>
</feature>
<name>A0A2U2HG29_9BURK</name>
<dbReference type="PANTHER" id="PTHR38834">
    <property type="entry name" value="PERIPLASMIC SUBSTRATE BINDING PROTEIN FAMILY 3"/>
    <property type="match status" value="1"/>
</dbReference>
<dbReference type="PANTHER" id="PTHR38834:SF3">
    <property type="entry name" value="SOLUTE-BINDING PROTEIN FAMILY 3_N-TERMINAL DOMAIN-CONTAINING PROTEIN"/>
    <property type="match status" value="1"/>
</dbReference>
<accession>A0A2U2HG29</accession>
<dbReference type="SUPFAM" id="SSF53850">
    <property type="entry name" value="Periplasmic binding protein-like II"/>
    <property type="match status" value="1"/>
</dbReference>
<evidence type="ECO:0000259" key="1">
    <source>
        <dbReference type="SMART" id="SM00062"/>
    </source>
</evidence>